<dbReference type="Proteomes" id="UP000198916">
    <property type="component" value="Unassembled WGS sequence"/>
</dbReference>
<proteinExistence type="predicted"/>
<organism evidence="1 2">
    <name type="scientific">Parapedobacter koreensis</name>
    <dbReference type="NCBI Taxonomy" id="332977"/>
    <lineage>
        <taxon>Bacteria</taxon>
        <taxon>Pseudomonadati</taxon>
        <taxon>Bacteroidota</taxon>
        <taxon>Sphingobacteriia</taxon>
        <taxon>Sphingobacteriales</taxon>
        <taxon>Sphingobacteriaceae</taxon>
        <taxon>Parapedobacter</taxon>
    </lineage>
</organism>
<reference evidence="2" key="1">
    <citation type="submission" date="2016-10" db="EMBL/GenBank/DDBJ databases">
        <authorList>
            <person name="Varghese N."/>
            <person name="Submissions S."/>
        </authorList>
    </citation>
    <scope>NUCLEOTIDE SEQUENCE [LARGE SCALE GENOMIC DNA]</scope>
    <source>
        <strain evidence="2">Jip14</strain>
    </source>
</reference>
<protein>
    <submittedName>
        <fullName evidence="1">Uncharacterized protein</fullName>
    </submittedName>
</protein>
<gene>
    <name evidence="1" type="ORF">SAMN05421740_104379</name>
</gene>
<name>A0A1H7PJI9_9SPHI</name>
<sequence length="42" mass="5029">MENMNGKLFQFDYNVFINKNIYHGREQNTCNPISTPQHWGQL</sequence>
<accession>A0A1H7PJI9</accession>
<evidence type="ECO:0000313" key="1">
    <source>
        <dbReference type="EMBL" id="SEL35227.1"/>
    </source>
</evidence>
<evidence type="ECO:0000313" key="2">
    <source>
        <dbReference type="Proteomes" id="UP000198916"/>
    </source>
</evidence>
<dbReference type="EMBL" id="FNZR01000004">
    <property type="protein sequence ID" value="SEL35227.1"/>
    <property type="molecule type" value="Genomic_DNA"/>
</dbReference>
<keyword evidence="2" id="KW-1185">Reference proteome</keyword>
<dbReference type="AlphaFoldDB" id="A0A1H7PJI9"/>
<dbReference type="STRING" id="332977.SAMN05421740_104379"/>